<reference evidence="2 3" key="1">
    <citation type="submission" date="2022-12" db="EMBL/GenBank/DDBJ databases">
        <title>Chromosome-level genome of Tegillarca granosa.</title>
        <authorList>
            <person name="Kim J."/>
        </authorList>
    </citation>
    <scope>NUCLEOTIDE SEQUENCE [LARGE SCALE GENOMIC DNA]</scope>
    <source>
        <strain evidence="2">Teg-2019</strain>
        <tissue evidence="2">Adductor muscle</tissue>
    </source>
</reference>
<sequence>MNFDNSSHDFFIHSYGQPYQPPDECINCNVTYNNMTTMFTLHLYNVTKNNNSKPTILIPKENLKDQIVTDTVFEVLYEAYPAPKFKWTFVAENENKDEDITFSFLVVNRVDGAFRFRSLLLLNRTYTGRTGQYRIDIWNFLGHASRQMYIQDNVAEERRSELSDSGIQNVYVNRVREIELAALRPYEDLSISVEITAYDDINERRGLTNPRDLARANSNEQGSTNTSASGMDMDEDGYLNMKEHDSPAICIRQFIYFLCVIYMIREDPNESDSTGNYVSGADKDADGYLIMKGQNIPHFCKRFDKKSTGSIENKQFLEDEGYIQMAAPSARKSKEKASDEMKNSKM</sequence>
<protein>
    <submittedName>
        <fullName evidence="2">Uncharacterized protein</fullName>
    </submittedName>
</protein>
<feature type="region of interest" description="Disordered" evidence="1">
    <location>
        <begin position="327"/>
        <end position="346"/>
    </location>
</feature>
<dbReference type="EMBL" id="JARBDR010000914">
    <property type="protein sequence ID" value="KAJ8303691.1"/>
    <property type="molecule type" value="Genomic_DNA"/>
</dbReference>
<feature type="region of interest" description="Disordered" evidence="1">
    <location>
        <begin position="209"/>
        <end position="234"/>
    </location>
</feature>
<feature type="compositionally biased region" description="Polar residues" evidence="1">
    <location>
        <begin position="216"/>
        <end position="229"/>
    </location>
</feature>
<evidence type="ECO:0000313" key="3">
    <source>
        <dbReference type="Proteomes" id="UP001217089"/>
    </source>
</evidence>
<evidence type="ECO:0000256" key="1">
    <source>
        <dbReference type="SAM" id="MobiDB-lite"/>
    </source>
</evidence>
<keyword evidence="3" id="KW-1185">Reference proteome</keyword>
<evidence type="ECO:0000313" key="2">
    <source>
        <dbReference type="EMBL" id="KAJ8303691.1"/>
    </source>
</evidence>
<dbReference type="Proteomes" id="UP001217089">
    <property type="component" value="Unassembled WGS sequence"/>
</dbReference>
<proteinExistence type="predicted"/>
<comment type="caution">
    <text evidence="2">The sequence shown here is derived from an EMBL/GenBank/DDBJ whole genome shotgun (WGS) entry which is preliminary data.</text>
</comment>
<gene>
    <name evidence="2" type="ORF">KUTeg_018754</name>
</gene>
<accession>A0ABQ9EH09</accession>
<name>A0ABQ9EH09_TEGGR</name>
<organism evidence="2 3">
    <name type="scientific">Tegillarca granosa</name>
    <name type="common">Malaysian cockle</name>
    <name type="synonym">Anadara granosa</name>
    <dbReference type="NCBI Taxonomy" id="220873"/>
    <lineage>
        <taxon>Eukaryota</taxon>
        <taxon>Metazoa</taxon>
        <taxon>Spiralia</taxon>
        <taxon>Lophotrochozoa</taxon>
        <taxon>Mollusca</taxon>
        <taxon>Bivalvia</taxon>
        <taxon>Autobranchia</taxon>
        <taxon>Pteriomorphia</taxon>
        <taxon>Arcoida</taxon>
        <taxon>Arcoidea</taxon>
        <taxon>Arcidae</taxon>
        <taxon>Tegillarca</taxon>
    </lineage>
</organism>
<feature type="compositionally biased region" description="Basic and acidic residues" evidence="1">
    <location>
        <begin position="335"/>
        <end position="346"/>
    </location>
</feature>